<dbReference type="EMBL" id="CP001857">
    <property type="protein sequence ID" value="ADB57212.1"/>
    <property type="molecule type" value="Genomic_DNA"/>
</dbReference>
<dbReference type="GO" id="GO:0009055">
    <property type="term" value="F:electron transfer activity"/>
    <property type="evidence" value="ECO:0007669"/>
    <property type="project" value="InterPro"/>
</dbReference>
<dbReference type="SUPFAM" id="SSF56014">
    <property type="entry name" value="Nitrite and sulphite reductase 4Fe-4S domain-like"/>
    <property type="match status" value="1"/>
</dbReference>
<evidence type="ECO:0000256" key="1">
    <source>
        <dbReference type="ARBA" id="ARBA00001929"/>
    </source>
</evidence>
<organism evidence="9 10">
    <name type="scientific">Archaeoglobus profundus (strain DSM 5631 / JCM 9629 / NBRC 100127 / Av18)</name>
    <dbReference type="NCBI Taxonomy" id="572546"/>
    <lineage>
        <taxon>Archaea</taxon>
        <taxon>Methanobacteriati</taxon>
        <taxon>Methanobacteriota</taxon>
        <taxon>Archaeoglobi</taxon>
        <taxon>Archaeoglobales</taxon>
        <taxon>Archaeoglobaceae</taxon>
        <taxon>Archaeoglobus</taxon>
    </lineage>
</organism>
<dbReference type="InterPro" id="IPR011808">
    <property type="entry name" value="DsrB"/>
</dbReference>
<dbReference type="InterPro" id="IPR045169">
    <property type="entry name" value="NO2/SO3_Rdtase_4Fe4S_prot"/>
</dbReference>
<dbReference type="InterPro" id="IPR017896">
    <property type="entry name" value="4Fe4S_Fe-S-bd"/>
</dbReference>
<dbReference type="AlphaFoldDB" id="D2RFY7"/>
<dbReference type="GO" id="GO:0046872">
    <property type="term" value="F:metal ion binding"/>
    <property type="evidence" value="ECO:0007669"/>
    <property type="project" value="UniProtKB-KW"/>
</dbReference>
<protein>
    <submittedName>
        <fullName evidence="9">Sulfite reductase, dissimilatory-type beta subunit</fullName>
        <ecNumber evidence="9">1.8.99.3</ecNumber>
    </submittedName>
</protein>
<evidence type="ECO:0000256" key="4">
    <source>
        <dbReference type="ARBA" id="ARBA00022723"/>
    </source>
</evidence>
<evidence type="ECO:0000256" key="3">
    <source>
        <dbReference type="ARBA" id="ARBA00022485"/>
    </source>
</evidence>
<dbReference type="Proteomes" id="UP000001901">
    <property type="component" value="Chromosome"/>
</dbReference>
<comment type="cofactor">
    <cofactor evidence="2">
        <name>[4Fe-4S] cluster</name>
        <dbReference type="ChEBI" id="CHEBI:49883"/>
    </cofactor>
</comment>
<feature type="domain" description="4Fe-4S ferredoxin-type" evidence="8">
    <location>
        <begin position="239"/>
        <end position="269"/>
    </location>
</feature>
<dbReference type="GeneID" id="8738789"/>
<dbReference type="Gene3D" id="3.30.70.20">
    <property type="match status" value="1"/>
</dbReference>
<comment type="cofactor">
    <cofactor evidence="1">
        <name>siroheme</name>
        <dbReference type="ChEBI" id="CHEBI:60052"/>
    </cofactor>
</comment>
<evidence type="ECO:0000256" key="5">
    <source>
        <dbReference type="ARBA" id="ARBA00023002"/>
    </source>
</evidence>
<dbReference type="SUPFAM" id="SSF55124">
    <property type="entry name" value="Nitrite/Sulfite reductase N-terminal domain-like"/>
    <property type="match status" value="1"/>
</dbReference>
<dbReference type="OrthoDB" id="15347at2157"/>
<dbReference type="PANTHER" id="PTHR11493:SF47">
    <property type="entry name" value="SULFITE REDUCTASE [NADPH] SUBUNIT BETA"/>
    <property type="match status" value="1"/>
</dbReference>
<reference evidence="9 10" key="1">
    <citation type="journal article" date="2010" name="Stand. Genomic Sci.">
        <title>Complete genome sequence of Archaeoglobus profundus type strain (AV18).</title>
        <authorList>
            <person name="von Jan M."/>
            <person name="Lapidus A."/>
            <person name="Del Rio T.G."/>
            <person name="Copeland A."/>
            <person name="Tice H."/>
            <person name="Cheng J.F."/>
            <person name="Lucas S."/>
            <person name="Chen F."/>
            <person name="Nolan M."/>
            <person name="Goodwin L."/>
            <person name="Han C."/>
            <person name="Pitluck S."/>
            <person name="Liolios K."/>
            <person name="Ivanova N."/>
            <person name="Mavromatis K."/>
            <person name="Ovchinnikova G."/>
            <person name="Chertkov O."/>
            <person name="Pati A."/>
            <person name="Chen A."/>
            <person name="Palaniappan K."/>
            <person name="Land M."/>
            <person name="Hauser L."/>
            <person name="Chang Y.J."/>
            <person name="Jeffries C.D."/>
            <person name="Saunders E."/>
            <person name="Brettin T."/>
            <person name="Detter J.C."/>
            <person name="Chain P."/>
            <person name="Eichinger K."/>
            <person name="Huber H."/>
            <person name="Spring S."/>
            <person name="Rohde M."/>
            <person name="Goker M."/>
            <person name="Wirth R."/>
            <person name="Woyke T."/>
            <person name="Bristow J."/>
            <person name="Eisen J.A."/>
            <person name="Markowitz V."/>
            <person name="Hugenholtz P."/>
            <person name="Kyrpides N.C."/>
            <person name="Klenk H.P."/>
        </authorList>
    </citation>
    <scope>NUCLEOTIDE SEQUENCE [LARGE SCALE GENOMIC DNA]</scope>
    <source>
        <strain evidence="10">DSM 5631 / JCM 9629 / NBRC 100127 / Av18</strain>
    </source>
</reference>
<evidence type="ECO:0000256" key="7">
    <source>
        <dbReference type="ARBA" id="ARBA00023014"/>
    </source>
</evidence>
<keyword evidence="3" id="KW-0004">4Fe-4S</keyword>
<dbReference type="KEGG" id="apo:Arcpr_0140"/>
<dbReference type="GO" id="GO:0050311">
    <property type="term" value="F:sulfite reductase (ferredoxin) activity"/>
    <property type="evidence" value="ECO:0007669"/>
    <property type="project" value="TreeGrafter"/>
</dbReference>
<dbReference type="Gene3D" id="3.30.70.3340">
    <property type="match status" value="1"/>
</dbReference>
<dbReference type="SUPFAM" id="SSF54862">
    <property type="entry name" value="4Fe-4S ferredoxins"/>
    <property type="match status" value="1"/>
</dbReference>
<dbReference type="InterPro" id="IPR017900">
    <property type="entry name" value="4Fe4S_Fe_S_CS"/>
</dbReference>
<dbReference type="GO" id="GO:0000103">
    <property type="term" value="P:sulfate assimilation"/>
    <property type="evidence" value="ECO:0007669"/>
    <property type="project" value="TreeGrafter"/>
</dbReference>
<dbReference type="Gene3D" id="3.30.413.10">
    <property type="entry name" value="Sulfite Reductase Hemoprotein, domain 1"/>
    <property type="match status" value="1"/>
</dbReference>
<dbReference type="PaxDb" id="572546-Arcpr_0140"/>
<dbReference type="InterPro" id="IPR036136">
    <property type="entry name" value="Nit/Sulf_reduc_fer-like_dom_sf"/>
</dbReference>
<keyword evidence="7" id="KW-0411">Iron-sulfur</keyword>
<dbReference type="PROSITE" id="PS00198">
    <property type="entry name" value="4FE4S_FER_1"/>
    <property type="match status" value="1"/>
</dbReference>
<dbReference type="GO" id="GO:0009337">
    <property type="term" value="C:sulfite reductase complex (NADPH)"/>
    <property type="evidence" value="ECO:0007669"/>
    <property type="project" value="TreeGrafter"/>
</dbReference>
<keyword evidence="5 9" id="KW-0560">Oxidoreductase</keyword>
<dbReference type="GO" id="GO:0020037">
    <property type="term" value="F:heme binding"/>
    <property type="evidence" value="ECO:0007669"/>
    <property type="project" value="InterPro"/>
</dbReference>
<dbReference type="GO" id="GO:0018551">
    <property type="term" value="F:dissimilatory sulfite reductase (NADH) activity"/>
    <property type="evidence" value="ECO:0007669"/>
    <property type="project" value="InterPro"/>
</dbReference>
<dbReference type="Pfam" id="PF03460">
    <property type="entry name" value="NIR_SIR_ferr"/>
    <property type="match status" value="1"/>
</dbReference>
<dbReference type="InterPro" id="IPR006067">
    <property type="entry name" value="NO2/SO3_Rdtase_4Fe4S_dom"/>
</dbReference>
<dbReference type="NCBIfam" id="TIGR02066">
    <property type="entry name" value="dsrB"/>
    <property type="match status" value="1"/>
</dbReference>
<accession>D2RFY7</accession>
<dbReference type="Pfam" id="PF00037">
    <property type="entry name" value="Fer4"/>
    <property type="match status" value="1"/>
</dbReference>
<keyword evidence="4" id="KW-0479">Metal-binding</keyword>
<dbReference type="GO" id="GO:0016002">
    <property type="term" value="F:sulfite reductase activity"/>
    <property type="evidence" value="ECO:0007669"/>
    <property type="project" value="TreeGrafter"/>
</dbReference>
<keyword evidence="10" id="KW-1185">Reference proteome</keyword>
<evidence type="ECO:0000259" key="8">
    <source>
        <dbReference type="PROSITE" id="PS51379"/>
    </source>
</evidence>
<evidence type="ECO:0000256" key="6">
    <source>
        <dbReference type="ARBA" id="ARBA00023004"/>
    </source>
</evidence>
<dbReference type="PANTHER" id="PTHR11493">
    <property type="entry name" value="SULFITE REDUCTASE [NADPH] SUBUNIT BETA-RELATED"/>
    <property type="match status" value="1"/>
</dbReference>
<dbReference type="STRING" id="572546.Arcpr_0140"/>
<dbReference type="InterPro" id="IPR045854">
    <property type="entry name" value="NO2/SO3_Rdtase_4Fe4S_sf"/>
</dbReference>
<keyword evidence="6" id="KW-0408">Iron</keyword>
<dbReference type="PROSITE" id="PS51379">
    <property type="entry name" value="4FE4S_FER_2"/>
    <property type="match status" value="1"/>
</dbReference>
<evidence type="ECO:0000256" key="2">
    <source>
        <dbReference type="ARBA" id="ARBA00001966"/>
    </source>
</evidence>
<dbReference type="RefSeq" id="WP_012939548.1">
    <property type="nucleotide sequence ID" value="NC_013741.1"/>
</dbReference>
<name>D2RFY7_ARCPA</name>
<proteinExistence type="predicted"/>
<gene>
    <name evidence="9" type="ordered locus">Arcpr_0140</name>
</gene>
<evidence type="ECO:0000313" key="9">
    <source>
        <dbReference type="EMBL" id="ADB57212.1"/>
    </source>
</evidence>
<dbReference type="eggNOG" id="arCOG02059">
    <property type="taxonomic scope" value="Archaea"/>
</dbReference>
<dbReference type="HOGENOM" id="CLU_044442_0_0_2"/>
<dbReference type="InterPro" id="IPR005117">
    <property type="entry name" value="NiRdtase/SiRdtase_haem-b_fer"/>
</dbReference>
<evidence type="ECO:0000313" key="10">
    <source>
        <dbReference type="Proteomes" id="UP000001901"/>
    </source>
</evidence>
<sequence length="373" mass="42559">MAEEKEWEETVEPKTDFGPPHYSIMLHPVIKNNYGKWKYHEVVRPGVIKRVAESGDVIYVVRFGSPRLLSIYTVRDLCDIADKYSDGYLRFTSRHNVEFFLTDPDKIEDLIKEVQEKVGFPCGGTWDATKGEYGLTNIVHTQGWVHCHTPATDASGIVKAVMDELYEYFTDHKLPALCRISLACCANMCGAVHASDISMVGVHRKVPKIDDDAVRRTCEIPSTVAACPTGALKPDMKRKTVILDKDKCMYCGNCYTMCPGMPIFDPENDGVAILVGGKLSDARYPPQLSKVVVPWLPNNPPRWPEVVQTVKKILETWAAHAEKYERVAEWIHRIGWERFFELTGLEFTEKLIEDYHRTPYLYTTFRTSAAFRW</sequence>
<dbReference type="Pfam" id="PF01077">
    <property type="entry name" value="NIR_SIR"/>
    <property type="match status" value="1"/>
</dbReference>
<dbReference type="EC" id="1.8.99.3" evidence="9"/>
<dbReference type="GO" id="GO:0051539">
    <property type="term" value="F:4 iron, 4 sulfur cluster binding"/>
    <property type="evidence" value="ECO:0007669"/>
    <property type="project" value="UniProtKB-KW"/>
</dbReference>